<dbReference type="PROSITE" id="PS50042">
    <property type="entry name" value="CNMP_BINDING_3"/>
    <property type="match status" value="1"/>
</dbReference>
<sequence length="151" mass="16393">MALDDDIALLARVPVLGGMGREALRLLAFAAETRQLRTGDVLFRKDDTSDSGYVVAMGTVAMLDEGGQDAALVGPGALIGELALISETRRPATAVAREPTTVLRISRPMFRRTLEEYPQVAQRLAGALRERVLGMSKDLSAVRRRLTDLDE</sequence>
<accession>A0ABU0JK32</accession>
<protein>
    <submittedName>
        <fullName evidence="2">CRP-like cAMP-binding protein</fullName>
    </submittedName>
</protein>
<dbReference type="Proteomes" id="UP001242480">
    <property type="component" value="Unassembled WGS sequence"/>
</dbReference>
<evidence type="ECO:0000313" key="2">
    <source>
        <dbReference type="EMBL" id="MDQ0474656.1"/>
    </source>
</evidence>
<dbReference type="EMBL" id="JAUSVX010000025">
    <property type="protein sequence ID" value="MDQ0474656.1"/>
    <property type="molecule type" value="Genomic_DNA"/>
</dbReference>
<proteinExistence type="predicted"/>
<name>A0ABU0JK32_9HYPH</name>
<reference evidence="2 3" key="1">
    <citation type="submission" date="2023-07" db="EMBL/GenBank/DDBJ databases">
        <title>Genomic Encyclopedia of Type Strains, Phase IV (KMG-IV): sequencing the most valuable type-strain genomes for metagenomic binning, comparative biology and taxonomic classification.</title>
        <authorList>
            <person name="Goeker M."/>
        </authorList>
    </citation>
    <scope>NUCLEOTIDE SEQUENCE [LARGE SCALE GENOMIC DNA]</scope>
    <source>
        <strain evidence="2 3">DSM 19619</strain>
    </source>
</reference>
<evidence type="ECO:0000259" key="1">
    <source>
        <dbReference type="PROSITE" id="PS50042"/>
    </source>
</evidence>
<dbReference type="InterPro" id="IPR014710">
    <property type="entry name" value="RmlC-like_jellyroll"/>
</dbReference>
<dbReference type="InterPro" id="IPR000595">
    <property type="entry name" value="cNMP-bd_dom"/>
</dbReference>
<dbReference type="RefSeq" id="WP_307284641.1">
    <property type="nucleotide sequence ID" value="NZ_JAUSVX010000025.1"/>
</dbReference>
<dbReference type="PANTHER" id="PTHR23011">
    <property type="entry name" value="CYCLIC NUCLEOTIDE-BINDING DOMAIN CONTAINING PROTEIN"/>
    <property type="match status" value="1"/>
</dbReference>
<dbReference type="InterPro" id="IPR018490">
    <property type="entry name" value="cNMP-bd_dom_sf"/>
</dbReference>
<dbReference type="SMART" id="SM00100">
    <property type="entry name" value="cNMP"/>
    <property type="match status" value="1"/>
</dbReference>
<dbReference type="CDD" id="cd00038">
    <property type="entry name" value="CAP_ED"/>
    <property type="match status" value="1"/>
</dbReference>
<dbReference type="Pfam" id="PF00027">
    <property type="entry name" value="cNMP_binding"/>
    <property type="match status" value="1"/>
</dbReference>
<dbReference type="SUPFAM" id="SSF51206">
    <property type="entry name" value="cAMP-binding domain-like"/>
    <property type="match status" value="1"/>
</dbReference>
<gene>
    <name evidence="2" type="ORF">QO011_007697</name>
</gene>
<dbReference type="PANTHER" id="PTHR23011:SF28">
    <property type="entry name" value="CYCLIC NUCLEOTIDE-BINDING DOMAIN CONTAINING PROTEIN"/>
    <property type="match status" value="1"/>
</dbReference>
<organism evidence="2 3">
    <name type="scientific">Labrys wisconsinensis</name>
    <dbReference type="NCBI Taxonomy" id="425677"/>
    <lineage>
        <taxon>Bacteria</taxon>
        <taxon>Pseudomonadati</taxon>
        <taxon>Pseudomonadota</taxon>
        <taxon>Alphaproteobacteria</taxon>
        <taxon>Hyphomicrobiales</taxon>
        <taxon>Xanthobacteraceae</taxon>
        <taxon>Labrys</taxon>
    </lineage>
</organism>
<dbReference type="Gene3D" id="2.60.120.10">
    <property type="entry name" value="Jelly Rolls"/>
    <property type="match status" value="1"/>
</dbReference>
<comment type="caution">
    <text evidence="2">The sequence shown here is derived from an EMBL/GenBank/DDBJ whole genome shotgun (WGS) entry which is preliminary data.</text>
</comment>
<evidence type="ECO:0000313" key="3">
    <source>
        <dbReference type="Proteomes" id="UP001242480"/>
    </source>
</evidence>
<keyword evidence="3" id="KW-1185">Reference proteome</keyword>
<feature type="domain" description="Cyclic nucleotide-binding" evidence="1">
    <location>
        <begin position="15"/>
        <end position="131"/>
    </location>
</feature>